<name>A0A558A2T9_9PSEU</name>
<protein>
    <submittedName>
        <fullName evidence="1">DUF4393 domain-containing protein</fullName>
    </submittedName>
</protein>
<accession>A0A558A2T9</accession>
<evidence type="ECO:0000313" key="2">
    <source>
        <dbReference type="Proteomes" id="UP000318578"/>
    </source>
</evidence>
<evidence type="ECO:0000313" key="1">
    <source>
        <dbReference type="EMBL" id="TVT18575.1"/>
    </source>
</evidence>
<proteinExistence type="predicted"/>
<dbReference type="AlphaFoldDB" id="A0A558A2T9"/>
<dbReference type="Proteomes" id="UP000318578">
    <property type="component" value="Unassembled WGS sequence"/>
</dbReference>
<gene>
    <name evidence="1" type="ORF">FNH06_27315</name>
</gene>
<dbReference type="InterPro" id="IPR025506">
    <property type="entry name" value="Abi_alpha"/>
</dbReference>
<dbReference type="OrthoDB" id="7061144at2"/>
<comment type="caution">
    <text evidence="1">The sequence shown here is derived from an EMBL/GenBank/DDBJ whole genome shotgun (WGS) entry which is preliminary data.</text>
</comment>
<dbReference type="Gene3D" id="3.30.110.190">
    <property type="match status" value="1"/>
</dbReference>
<organism evidence="1 2">
    <name type="scientific">Amycolatopsis acidiphila</name>
    <dbReference type="NCBI Taxonomy" id="715473"/>
    <lineage>
        <taxon>Bacteria</taxon>
        <taxon>Bacillati</taxon>
        <taxon>Actinomycetota</taxon>
        <taxon>Actinomycetes</taxon>
        <taxon>Pseudonocardiales</taxon>
        <taxon>Pseudonocardiaceae</taxon>
        <taxon>Amycolatopsis</taxon>
    </lineage>
</organism>
<dbReference type="EMBL" id="VJZA01000059">
    <property type="protein sequence ID" value="TVT18575.1"/>
    <property type="molecule type" value="Genomic_DNA"/>
</dbReference>
<keyword evidence="2" id="KW-1185">Reference proteome</keyword>
<sequence>MPQRAGRLAGWAARTGVSLGRRLPGVENATESLRVVERQVLSGLRKRLDEVDDPYVVALSAASSGSEPDGAGEVVLAAEPLRAAMKELLDRSVAFDRDRAREYLYATVLRALTPDEARILAVLSDGDAYPAVDVVARGERILLRNASTVGKAAGVILPDEVPSYLTRLAGLGLVDITADDPALSSQYEILATDELVRTASATAKRVKLVRHTVRLSRFGARFWAACDPAASTRIR</sequence>
<dbReference type="Pfam" id="PF14337">
    <property type="entry name" value="Abi_alpha"/>
    <property type="match status" value="1"/>
</dbReference>
<reference evidence="1 2" key="1">
    <citation type="submission" date="2019-07" db="EMBL/GenBank/DDBJ databases">
        <title>New species of Amycolatopsis and Streptomyces.</title>
        <authorList>
            <person name="Duangmal K."/>
            <person name="Teo W.F.A."/>
            <person name="Lipun K."/>
        </authorList>
    </citation>
    <scope>NUCLEOTIDE SEQUENCE [LARGE SCALE GENOMIC DNA]</scope>
    <source>
        <strain evidence="1 2">JCM 30562</strain>
    </source>
</reference>